<sequence length="270" mass="29795">MTLTVATAPQRAIDILGLEHVVNTRTYHHLRTTSGRYLRPHKIIRGGRLTEATTHDVQQLEALDVTAVVDLRLPNEAGQNPDVKLSGVQYVAAPLFVGDLKMESDALRDYVIHHEDGPEHIRRGYQDLVAKPELQESLRQFLVTAVNTPGAVMFHCSAGKDRTGTAAALLLGALGVPRDVIRRDYLLSNHEQAAVINQTLVAFAQMGATRRMLQDMRDMTGVRVDYLDTALDWVDQHYGNVRNYVGELLGNGAAGLAALDHAYLEDEANN</sequence>
<feature type="domain" description="Tyrosine specific protein phosphatases" evidence="2">
    <location>
        <begin position="132"/>
        <end position="171"/>
    </location>
</feature>
<evidence type="ECO:0000313" key="3">
    <source>
        <dbReference type="EMBL" id="KRM86682.1"/>
    </source>
</evidence>
<name>A0A0R2C5R4_9LACO</name>
<gene>
    <name evidence="3" type="ORF">FD19_GL001728</name>
</gene>
<proteinExistence type="inferred from homology"/>
<dbReference type="InterPro" id="IPR016130">
    <property type="entry name" value="Tyr_Pase_AS"/>
</dbReference>
<dbReference type="PATRIC" id="fig|1423810.4.peg.1777"/>
<keyword evidence="4" id="KW-1185">Reference proteome</keyword>
<dbReference type="InterPro" id="IPR026893">
    <property type="entry name" value="Tyr/Ser_Pase_IphP-type"/>
</dbReference>
<dbReference type="Gene3D" id="3.90.190.10">
    <property type="entry name" value="Protein tyrosine phosphatase superfamily"/>
    <property type="match status" value="1"/>
</dbReference>
<dbReference type="STRING" id="1423810.FD19_GL001728"/>
<dbReference type="GO" id="GO:0004721">
    <property type="term" value="F:phosphoprotein phosphatase activity"/>
    <property type="evidence" value="ECO:0007669"/>
    <property type="project" value="InterPro"/>
</dbReference>
<dbReference type="Pfam" id="PF13350">
    <property type="entry name" value="Y_phosphatase3"/>
    <property type="match status" value="1"/>
</dbReference>
<evidence type="ECO:0000259" key="2">
    <source>
        <dbReference type="PROSITE" id="PS50056"/>
    </source>
</evidence>
<reference evidence="3 4" key="1">
    <citation type="journal article" date="2015" name="Genome Announc.">
        <title>Expanding the biotechnology potential of lactobacilli through comparative genomics of 213 strains and associated genera.</title>
        <authorList>
            <person name="Sun Z."/>
            <person name="Harris H.M."/>
            <person name="McCann A."/>
            <person name="Guo C."/>
            <person name="Argimon S."/>
            <person name="Zhang W."/>
            <person name="Yang X."/>
            <person name="Jeffery I.B."/>
            <person name="Cooney J.C."/>
            <person name="Kagawa T.F."/>
            <person name="Liu W."/>
            <person name="Song Y."/>
            <person name="Salvetti E."/>
            <person name="Wrobel A."/>
            <person name="Rasinkangas P."/>
            <person name="Parkhill J."/>
            <person name="Rea M.C."/>
            <person name="O'Sullivan O."/>
            <person name="Ritari J."/>
            <person name="Douillard F.P."/>
            <person name="Paul Ross R."/>
            <person name="Yang R."/>
            <person name="Briner A.E."/>
            <person name="Felis G.E."/>
            <person name="de Vos W.M."/>
            <person name="Barrangou R."/>
            <person name="Klaenhammer T.R."/>
            <person name="Caufield P.W."/>
            <person name="Cui Y."/>
            <person name="Zhang H."/>
            <person name="O'Toole P.W."/>
        </authorList>
    </citation>
    <scope>NUCLEOTIDE SEQUENCE [LARGE SCALE GENOMIC DNA]</scope>
    <source>
        <strain evidence="3 4">DSM 22698</strain>
    </source>
</reference>
<dbReference type="PROSITE" id="PS00383">
    <property type="entry name" value="TYR_PHOSPHATASE_1"/>
    <property type="match status" value="1"/>
</dbReference>
<dbReference type="PANTHER" id="PTHR31126">
    <property type="entry name" value="TYROSINE-PROTEIN PHOSPHATASE"/>
    <property type="match status" value="1"/>
</dbReference>
<dbReference type="PANTHER" id="PTHR31126:SF1">
    <property type="entry name" value="TYROSINE SPECIFIC PROTEIN PHOSPHATASES DOMAIN-CONTAINING PROTEIN"/>
    <property type="match status" value="1"/>
</dbReference>
<dbReference type="InterPro" id="IPR029021">
    <property type="entry name" value="Prot-tyrosine_phosphatase-like"/>
</dbReference>
<dbReference type="EMBL" id="AYZK01000006">
    <property type="protein sequence ID" value="KRM86682.1"/>
    <property type="molecule type" value="Genomic_DNA"/>
</dbReference>
<dbReference type="AlphaFoldDB" id="A0A0R2C5R4"/>
<dbReference type="Proteomes" id="UP000051789">
    <property type="component" value="Unassembled WGS sequence"/>
</dbReference>
<comment type="caution">
    <text evidence="3">The sequence shown here is derived from an EMBL/GenBank/DDBJ whole genome shotgun (WGS) entry which is preliminary data.</text>
</comment>
<dbReference type="InterPro" id="IPR000387">
    <property type="entry name" value="Tyr_Pase_dom"/>
</dbReference>
<comment type="similarity">
    <text evidence="1">Belongs to the protein-tyrosine phosphatase family.</text>
</comment>
<evidence type="ECO:0000256" key="1">
    <source>
        <dbReference type="ARBA" id="ARBA00009580"/>
    </source>
</evidence>
<evidence type="ECO:0000313" key="4">
    <source>
        <dbReference type="Proteomes" id="UP000051789"/>
    </source>
</evidence>
<dbReference type="PROSITE" id="PS50056">
    <property type="entry name" value="TYR_PHOSPHATASE_2"/>
    <property type="match status" value="1"/>
</dbReference>
<organism evidence="3 4">
    <name type="scientific">Lacticaseibacillus thailandensis DSM 22698 = JCM 13996</name>
    <dbReference type="NCBI Taxonomy" id="1423810"/>
    <lineage>
        <taxon>Bacteria</taxon>
        <taxon>Bacillati</taxon>
        <taxon>Bacillota</taxon>
        <taxon>Bacilli</taxon>
        <taxon>Lactobacillales</taxon>
        <taxon>Lactobacillaceae</taxon>
        <taxon>Lacticaseibacillus</taxon>
    </lineage>
</organism>
<dbReference type="SUPFAM" id="SSF52799">
    <property type="entry name" value="(Phosphotyrosine protein) phosphatases II"/>
    <property type="match status" value="1"/>
</dbReference>
<accession>A0A0R2C5R4</accession>
<protein>
    <submittedName>
        <fullName evidence="3">Protein tyrosine phosphatase</fullName>
    </submittedName>
</protein>